<name>A0ABV6Y7W6_9HYPH</name>
<gene>
    <name evidence="2" type="ORF">ACETIH_11665</name>
</gene>
<dbReference type="EMBL" id="JBHOMY010000029">
    <property type="protein sequence ID" value="MFC1457363.1"/>
    <property type="molecule type" value="Genomic_DNA"/>
</dbReference>
<dbReference type="PANTHER" id="PTHR38457:SF1">
    <property type="entry name" value="REGULATOR ABRB-RELATED"/>
    <property type="match status" value="1"/>
</dbReference>
<dbReference type="Pfam" id="PF05145">
    <property type="entry name" value="AbrB"/>
    <property type="match status" value="1"/>
</dbReference>
<keyword evidence="1" id="KW-1133">Transmembrane helix</keyword>
<feature type="transmembrane region" description="Helical" evidence="1">
    <location>
        <begin position="9"/>
        <end position="29"/>
    </location>
</feature>
<protein>
    <submittedName>
        <fullName evidence="2">AbrB family transcriptional regulator</fullName>
    </submittedName>
</protein>
<dbReference type="Proteomes" id="UP001593940">
    <property type="component" value="Unassembled WGS sequence"/>
</dbReference>
<dbReference type="PANTHER" id="PTHR38457">
    <property type="entry name" value="REGULATOR ABRB-RELATED"/>
    <property type="match status" value="1"/>
</dbReference>
<comment type="caution">
    <text evidence="2">The sequence shown here is derived from an EMBL/GenBank/DDBJ whole genome shotgun (WGS) entry which is preliminary data.</text>
</comment>
<sequence length="354" mass="36046">MSNTVMPPVLAHLVQILIAALGGLVFHWLGVPAAWLSGAAIAATLWGLTGWAVSLPRALADAAMLISGAAMGAAVTPEAIAAMGRYPGSLILLVIGVVAISTASTAWLVRMSGWRRADAVLASVPGALSTVLAVAAERKAEVASIAIVQNFRLFVLIALLPSLVVLTGDGGNTGALIGEGLPIESPGGMAFILLGGLLLGAVFKQLKVAAPILLGATIMSSVSHGTGWITGVIPPVIATGGLVLIGLFIAERFRNIQRSTLKRAFIAALGSFTVGMVVAALFAGVAAWLAGVSFANGLVAFAPGGLEAMTVLALILGLDPLYVGVHHLVRFLGIGLVLPFLIGWLQRDRAAAAE</sequence>
<organism evidence="2 3">
    <name type="scientific">Microvirga arabica</name>
    <dbReference type="NCBI Taxonomy" id="1128671"/>
    <lineage>
        <taxon>Bacteria</taxon>
        <taxon>Pseudomonadati</taxon>
        <taxon>Pseudomonadota</taxon>
        <taxon>Alphaproteobacteria</taxon>
        <taxon>Hyphomicrobiales</taxon>
        <taxon>Methylobacteriaceae</taxon>
        <taxon>Microvirga</taxon>
    </lineage>
</organism>
<keyword evidence="3" id="KW-1185">Reference proteome</keyword>
<feature type="transmembrane region" description="Helical" evidence="1">
    <location>
        <begin position="232"/>
        <end position="253"/>
    </location>
</feature>
<dbReference type="RefSeq" id="WP_377029768.1">
    <property type="nucleotide sequence ID" value="NZ_JBHOMY010000029.1"/>
</dbReference>
<feature type="transmembrane region" description="Helical" evidence="1">
    <location>
        <begin position="62"/>
        <end position="84"/>
    </location>
</feature>
<evidence type="ECO:0000313" key="2">
    <source>
        <dbReference type="EMBL" id="MFC1457363.1"/>
    </source>
</evidence>
<reference evidence="2 3" key="1">
    <citation type="submission" date="2024-09" db="EMBL/GenBank/DDBJ databases">
        <title>Nodulacao em especies de Leguminosae Basais da Amazonia e Caracterizacao dos Rizobios e Bacterias Associadas aos Nodulos.</title>
        <authorList>
            <person name="Jambeiro I.C.A."/>
            <person name="Lopes I.S."/>
            <person name="Aguiar E.R.G.R."/>
            <person name="Santos A.F.J."/>
            <person name="Dos Santos J.M.F."/>
            <person name="Gross E."/>
        </authorList>
    </citation>
    <scope>NUCLEOTIDE SEQUENCE [LARGE SCALE GENOMIC DNA]</scope>
    <source>
        <strain evidence="2 3">BRUESC1165</strain>
    </source>
</reference>
<feature type="transmembrane region" description="Helical" evidence="1">
    <location>
        <begin position="328"/>
        <end position="345"/>
    </location>
</feature>
<feature type="transmembrane region" description="Helical" evidence="1">
    <location>
        <begin position="35"/>
        <end position="55"/>
    </location>
</feature>
<evidence type="ECO:0000256" key="1">
    <source>
        <dbReference type="SAM" id="Phobius"/>
    </source>
</evidence>
<keyword evidence="1" id="KW-0472">Membrane</keyword>
<dbReference type="PIRSF" id="PIRSF038991">
    <property type="entry name" value="Protein_AbrB"/>
    <property type="match status" value="1"/>
</dbReference>
<dbReference type="InterPro" id="IPR017516">
    <property type="entry name" value="AbrB_dup"/>
</dbReference>
<feature type="transmembrane region" description="Helical" evidence="1">
    <location>
        <begin position="90"/>
        <end position="109"/>
    </location>
</feature>
<dbReference type="InterPro" id="IPR007820">
    <property type="entry name" value="AbrB_fam"/>
</dbReference>
<feature type="transmembrane region" description="Helical" evidence="1">
    <location>
        <begin position="147"/>
        <end position="166"/>
    </location>
</feature>
<feature type="transmembrane region" description="Helical" evidence="1">
    <location>
        <begin position="294"/>
        <end position="316"/>
    </location>
</feature>
<dbReference type="NCBIfam" id="TIGR03082">
    <property type="entry name" value="Gneg_AbrB_dup"/>
    <property type="match status" value="1"/>
</dbReference>
<evidence type="ECO:0000313" key="3">
    <source>
        <dbReference type="Proteomes" id="UP001593940"/>
    </source>
</evidence>
<proteinExistence type="predicted"/>
<feature type="transmembrane region" description="Helical" evidence="1">
    <location>
        <begin position="186"/>
        <end position="203"/>
    </location>
</feature>
<keyword evidence="1" id="KW-0812">Transmembrane</keyword>
<accession>A0ABV6Y7W6</accession>
<feature type="transmembrane region" description="Helical" evidence="1">
    <location>
        <begin position="265"/>
        <end position="288"/>
    </location>
</feature>